<dbReference type="AlphaFoldDB" id="A0A195CE23"/>
<protein>
    <recommendedName>
        <fullName evidence="3">PDZ domain-containing protein</fullName>
    </recommendedName>
</protein>
<dbReference type="EMBL" id="KQ977873">
    <property type="protein sequence ID" value="KYM99124.1"/>
    <property type="molecule type" value="Genomic_DNA"/>
</dbReference>
<feature type="compositionally biased region" description="Basic and acidic residues" evidence="2">
    <location>
        <begin position="628"/>
        <end position="638"/>
    </location>
</feature>
<name>A0A195CE23_9HYME</name>
<evidence type="ECO:0000313" key="4">
    <source>
        <dbReference type="EMBL" id="KYM99124.1"/>
    </source>
</evidence>
<dbReference type="PROSITE" id="PS50106">
    <property type="entry name" value="PDZ"/>
    <property type="match status" value="1"/>
</dbReference>
<dbReference type="SUPFAM" id="SSF50156">
    <property type="entry name" value="PDZ domain-like"/>
    <property type="match status" value="1"/>
</dbReference>
<feature type="domain" description="PDZ" evidence="3">
    <location>
        <begin position="327"/>
        <end position="374"/>
    </location>
</feature>
<evidence type="ECO:0000256" key="1">
    <source>
        <dbReference type="SAM" id="Coils"/>
    </source>
</evidence>
<feature type="region of interest" description="Disordered" evidence="2">
    <location>
        <begin position="128"/>
        <end position="151"/>
    </location>
</feature>
<gene>
    <name evidence="4" type="ORF">ALC62_10093</name>
</gene>
<dbReference type="SMART" id="SM00228">
    <property type="entry name" value="PDZ"/>
    <property type="match status" value="1"/>
</dbReference>
<evidence type="ECO:0000259" key="3">
    <source>
        <dbReference type="PROSITE" id="PS50106"/>
    </source>
</evidence>
<dbReference type="CDD" id="cd00136">
    <property type="entry name" value="PDZ_canonical"/>
    <property type="match status" value="1"/>
</dbReference>
<dbReference type="STRING" id="456900.A0A195CE23"/>
<keyword evidence="1" id="KW-0175">Coiled coil</keyword>
<dbReference type="InterPro" id="IPR001478">
    <property type="entry name" value="PDZ"/>
</dbReference>
<evidence type="ECO:0000256" key="2">
    <source>
        <dbReference type="SAM" id="MobiDB-lite"/>
    </source>
</evidence>
<evidence type="ECO:0000313" key="5">
    <source>
        <dbReference type="Proteomes" id="UP000078542"/>
    </source>
</evidence>
<feature type="compositionally biased region" description="Basic residues" evidence="2">
    <location>
        <begin position="490"/>
        <end position="500"/>
    </location>
</feature>
<feature type="compositionally biased region" description="Polar residues" evidence="2">
    <location>
        <begin position="644"/>
        <end position="653"/>
    </location>
</feature>
<organism evidence="4 5">
    <name type="scientific">Cyphomyrmex costatus</name>
    <dbReference type="NCBI Taxonomy" id="456900"/>
    <lineage>
        <taxon>Eukaryota</taxon>
        <taxon>Metazoa</taxon>
        <taxon>Ecdysozoa</taxon>
        <taxon>Arthropoda</taxon>
        <taxon>Hexapoda</taxon>
        <taxon>Insecta</taxon>
        <taxon>Pterygota</taxon>
        <taxon>Neoptera</taxon>
        <taxon>Endopterygota</taxon>
        <taxon>Hymenoptera</taxon>
        <taxon>Apocrita</taxon>
        <taxon>Aculeata</taxon>
        <taxon>Formicoidea</taxon>
        <taxon>Formicidae</taxon>
        <taxon>Myrmicinae</taxon>
        <taxon>Cyphomyrmex</taxon>
    </lineage>
</organism>
<accession>A0A195CE23</accession>
<feature type="compositionally biased region" description="Basic and acidic residues" evidence="2">
    <location>
        <begin position="527"/>
        <end position="536"/>
    </location>
</feature>
<reference evidence="4 5" key="1">
    <citation type="submission" date="2016-03" db="EMBL/GenBank/DDBJ databases">
        <title>Cyphomyrmex costatus WGS genome.</title>
        <authorList>
            <person name="Nygaard S."/>
            <person name="Hu H."/>
            <person name="Boomsma J."/>
            <person name="Zhang G."/>
        </authorList>
    </citation>
    <scope>NUCLEOTIDE SEQUENCE [LARGE SCALE GENOMIC DNA]</scope>
    <source>
        <strain evidence="4">MS0001</strain>
        <tissue evidence="4">Whole body</tissue>
    </source>
</reference>
<sequence length="695" mass="76923">MRIEKCVGCTRSGVIVAPRDTRSRGSCDAVVVAMSESRCYTDSPVLAEHQPFNRNGKALRGSKKSVLFYTTDCGDEKEDLGLKLQQRSVSLTALHTGVGAQQQLLEPRMAQLETLEAKMASIEVSLSTTPRRKKGGSISGGVPSPAGHRNRDHYKELDALRVALRDKENIIQTLKGQLCNTLSGRLALRNGAPPLTEADRKAAEERLQRLRRDADNKRLAIKNLKLALERLDITDNIDVRIQQAELEYRLGREELELLTLHEESRALQTALELAETQEKQKNDTIFSCISGSTQVTIHAVEVSADPKSPRFGAGPRDDAIGLYVDWAVEDSGLCKGDRILEVNGKLVVGAGRSDLARLLAVAPDAAQIVVLRKGESLAALRTLRSDNLRLTHRIGYLEEQVRDLLAPSRTEVPTEDPPPSRQEHVQVFQKGPQVTALVANLPGLNVRSSTELRQSLPTVRSSRHSDHSRRLMDSRNQRELDFSSDGVANGHHKSRNRQKHQGLQLARSTASLDCKQSPMQMQRRRSPRVESAMEHLHKSRKSGSQLQSLEFDSEPTYYRLQDSQSRASENSEVSAVYSSQEAKTRPAPPKKPLRLSLHRAASLQSVESAPPAAPQHDIARKPTKRNHRGDPPTEKAASRPEINGNGNVNSQESHAGPPQPPPRTPSRAESCQSALRWPSPKPRAHLTSVPMEKWC</sequence>
<dbReference type="InterPro" id="IPR036034">
    <property type="entry name" value="PDZ_sf"/>
</dbReference>
<feature type="compositionally biased region" description="Basic and acidic residues" evidence="2">
    <location>
        <begin position="463"/>
        <end position="481"/>
    </location>
</feature>
<dbReference type="Proteomes" id="UP000078542">
    <property type="component" value="Unassembled WGS sequence"/>
</dbReference>
<feature type="coiled-coil region" evidence="1">
    <location>
        <begin position="157"/>
        <end position="227"/>
    </location>
</feature>
<keyword evidence="5" id="KW-1185">Reference proteome</keyword>
<feature type="compositionally biased region" description="Polar residues" evidence="2">
    <location>
        <begin position="448"/>
        <end position="459"/>
    </location>
</feature>
<proteinExistence type="predicted"/>
<dbReference type="Gene3D" id="2.30.42.10">
    <property type="match status" value="1"/>
</dbReference>
<feature type="compositionally biased region" description="Polar residues" evidence="2">
    <location>
        <begin position="561"/>
        <end position="581"/>
    </location>
</feature>
<feature type="region of interest" description="Disordered" evidence="2">
    <location>
        <begin position="448"/>
        <end position="695"/>
    </location>
</feature>